<name>A0A916JWX5_9MICO</name>
<evidence type="ECO:0000313" key="8">
    <source>
        <dbReference type="EMBL" id="CAG7610846.1"/>
    </source>
</evidence>
<dbReference type="GO" id="GO:0005886">
    <property type="term" value="C:plasma membrane"/>
    <property type="evidence" value="ECO:0007669"/>
    <property type="project" value="UniProtKB-SubCell"/>
</dbReference>
<keyword evidence="9" id="KW-1185">Reference proteome</keyword>
<feature type="transmembrane region" description="Helical" evidence="7">
    <location>
        <begin position="27"/>
        <end position="44"/>
    </location>
</feature>
<comment type="caution">
    <text evidence="8">The sequence shown here is derived from an EMBL/GenBank/DDBJ whole genome shotgun (WGS) entry which is preliminary data.</text>
</comment>
<feature type="transmembrane region" description="Helical" evidence="7">
    <location>
        <begin position="130"/>
        <end position="149"/>
    </location>
</feature>
<feature type="transmembrane region" description="Helical" evidence="7">
    <location>
        <begin position="301"/>
        <end position="320"/>
    </location>
</feature>
<evidence type="ECO:0000256" key="7">
    <source>
        <dbReference type="SAM" id="Phobius"/>
    </source>
</evidence>
<feature type="region of interest" description="Disordered" evidence="6">
    <location>
        <begin position="357"/>
        <end position="385"/>
    </location>
</feature>
<dbReference type="InterPro" id="IPR043428">
    <property type="entry name" value="LivM-like"/>
</dbReference>
<dbReference type="PANTHER" id="PTHR30482:SF20">
    <property type="entry name" value="HIGH-AFFINITY BRANCHED-CHAIN AMINO ACID TRANSPORT SYSTEM PERMEASE PROTEIN LIVM"/>
    <property type="match status" value="1"/>
</dbReference>
<feature type="transmembrane region" description="Helical" evidence="7">
    <location>
        <begin position="177"/>
        <end position="197"/>
    </location>
</feature>
<organism evidence="8 9">
    <name type="scientific">Leucobacter soli</name>
    <dbReference type="NCBI Taxonomy" id="2812850"/>
    <lineage>
        <taxon>Bacteria</taxon>
        <taxon>Bacillati</taxon>
        <taxon>Actinomycetota</taxon>
        <taxon>Actinomycetes</taxon>
        <taxon>Micrococcales</taxon>
        <taxon>Microbacteriaceae</taxon>
        <taxon>Leucobacter</taxon>
    </lineage>
</organism>
<dbReference type="Pfam" id="PF02653">
    <property type="entry name" value="BPD_transp_2"/>
    <property type="match status" value="1"/>
</dbReference>
<keyword evidence="4 7" id="KW-1133">Transmembrane helix</keyword>
<feature type="transmembrane region" description="Helical" evidence="7">
    <location>
        <begin position="50"/>
        <end position="69"/>
    </location>
</feature>
<evidence type="ECO:0000313" key="9">
    <source>
        <dbReference type="Proteomes" id="UP000693892"/>
    </source>
</evidence>
<evidence type="ECO:0000256" key="1">
    <source>
        <dbReference type="ARBA" id="ARBA00004651"/>
    </source>
</evidence>
<dbReference type="GO" id="GO:0015658">
    <property type="term" value="F:branched-chain amino acid transmembrane transporter activity"/>
    <property type="evidence" value="ECO:0007669"/>
    <property type="project" value="InterPro"/>
</dbReference>
<feature type="transmembrane region" description="Helical" evidence="7">
    <location>
        <begin position="260"/>
        <end position="289"/>
    </location>
</feature>
<dbReference type="RefSeq" id="WP_218114975.1">
    <property type="nucleotide sequence ID" value="NZ_CAJVAP010000013.1"/>
</dbReference>
<feature type="transmembrane region" description="Helical" evidence="7">
    <location>
        <begin position="228"/>
        <end position="248"/>
    </location>
</feature>
<dbReference type="AlphaFoldDB" id="A0A916JWX5"/>
<reference evidence="8" key="1">
    <citation type="submission" date="2021-06" db="EMBL/GenBank/DDBJ databases">
        <authorList>
            <person name="Criscuolo A."/>
        </authorList>
    </citation>
    <scope>NUCLEOTIDE SEQUENCE</scope>
    <source>
        <strain evidence="8">CIP111803</strain>
    </source>
</reference>
<evidence type="ECO:0008006" key="10">
    <source>
        <dbReference type="Google" id="ProtNLM"/>
    </source>
</evidence>
<proteinExistence type="predicted"/>
<evidence type="ECO:0000256" key="3">
    <source>
        <dbReference type="ARBA" id="ARBA00022692"/>
    </source>
</evidence>
<dbReference type="CDD" id="cd06581">
    <property type="entry name" value="TM_PBP1_LivM_like"/>
    <property type="match status" value="1"/>
</dbReference>
<dbReference type="EMBL" id="CAJVAP010000013">
    <property type="protein sequence ID" value="CAG7610846.1"/>
    <property type="molecule type" value="Genomic_DNA"/>
</dbReference>
<dbReference type="Proteomes" id="UP000693892">
    <property type="component" value="Unassembled WGS sequence"/>
</dbReference>
<gene>
    <name evidence="8" type="ORF">LEUCIP111803_01358</name>
</gene>
<keyword evidence="5 7" id="KW-0472">Membrane</keyword>
<keyword evidence="3 7" id="KW-0812">Transmembrane</keyword>
<evidence type="ECO:0000256" key="2">
    <source>
        <dbReference type="ARBA" id="ARBA00022475"/>
    </source>
</evidence>
<feature type="transmembrane region" description="Helical" evidence="7">
    <location>
        <begin position="106"/>
        <end position="125"/>
    </location>
</feature>
<keyword evidence="2" id="KW-1003">Cell membrane</keyword>
<dbReference type="PANTHER" id="PTHR30482">
    <property type="entry name" value="HIGH-AFFINITY BRANCHED-CHAIN AMINO ACID TRANSPORT SYSTEM PERMEASE"/>
    <property type="match status" value="1"/>
</dbReference>
<comment type="subcellular location">
    <subcellularLocation>
        <location evidence="1">Cell membrane</location>
        <topology evidence="1">Multi-pass membrane protein</topology>
    </subcellularLocation>
</comment>
<feature type="transmembrane region" description="Helical" evidence="7">
    <location>
        <begin position="81"/>
        <end position="100"/>
    </location>
</feature>
<evidence type="ECO:0000256" key="4">
    <source>
        <dbReference type="ARBA" id="ARBA00022989"/>
    </source>
</evidence>
<feature type="compositionally biased region" description="Low complexity" evidence="6">
    <location>
        <begin position="360"/>
        <end position="385"/>
    </location>
</feature>
<sequence>MTTNATRTVLAGVRWNGRAMGWPQPRALLGVVVLLVAIALPFIVPDRSWLTTATLAMIWITLNQSWNLVLGYGGVWNFGQLAFYALGAYAAALLTIHVAMPAWLSIVVGGIISGGLALLLSIPILRLRGIYVSLLTFGFAEVVRLLIIADGSGFTGGPYGLSGIDGFGVSGPGAANVNYWVTLGVAVATTLIVLFLVRSPLGNGMIAMRDNPALASARGVGQKTYQMLVFAISGFLAGVAGALYAHVFKVASPTLMGLGAMTLLVTMLVVGGLGTVVGPVIGTLLIAFVQMQLQDVPEIRVAALGVVLLAVILLMPRGLVPFFSHLWVGFQGWMAHEDAEDEDSDELLDAEVGSETVAVPADDSGIAGGAPASGDPADSGAQEAR</sequence>
<protein>
    <recommendedName>
        <fullName evidence="10">Branched-chain amino acid ABC transporter permease</fullName>
    </recommendedName>
</protein>
<dbReference type="InterPro" id="IPR001851">
    <property type="entry name" value="ABC_transp_permease"/>
</dbReference>
<evidence type="ECO:0000256" key="6">
    <source>
        <dbReference type="SAM" id="MobiDB-lite"/>
    </source>
</evidence>
<evidence type="ECO:0000256" key="5">
    <source>
        <dbReference type="ARBA" id="ARBA00023136"/>
    </source>
</evidence>
<accession>A0A916JWX5</accession>